<dbReference type="EMBL" id="JABWDU010000007">
    <property type="protein sequence ID" value="NVD41760.1"/>
    <property type="molecule type" value="Genomic_DNA"/>
</dbReference>
<evidence type="ECO:0000256" key="3">
    <source>
        <dbReference type="RuleBase" id="RU000363"/>
    </source>
</evidence>
<dbReference type="CDD" id="cd05233">
    <property type="entry name" value="SDR_c"/>
    <property type="match status" value="1"/>
</dbReference>
<protein>
    <submittedName>
        <fullName evidence="4">SDR family oxidoreductase</fullName>
    </submittedName>
</protein>
<keyword evidence="5" id="KW-1185">Reference proteome</keyword>
<dbReference type="PANTHER" id="PTHR43477">
    <property type="entry name" value="DIHYDROANTICAPSIN 7-DEHYDROGENASE"/>
    <property type="match status" value="1"/>
</dbReference>
<reference evidence="4 5" key="1">
    <citation type="submission" date="2020-06" db="EMBL/GenBank/DDBJ databases">
        <authorList>
            <person name="Grouzdev D.S."/>
        </authorList>
    </citation>
    <scope>NUCLEOTIDE SEQUENCE [LARGE SCALE GENOMIC DNA]</scope>
    <source>
        <strain evidence="4 5">HO-A22</strain>
    </source>
</reference>
<proteinExistence type="inferred from homology"/>
<dbReference type="Pfam" id="PF00106">
    <property type="entry name" value="adh_short"/>
    <property type="match status" value="1"/>
</dbReference>
<dbReference type="Gene3D" id="3.40.50.720">
    <property type="entry name" value="NAD(P)-binding Rossmann-like Domain"/>
    <property type="match status" value="1"/>
</dbReference>
<dbReference type="RefSeq" id="WP_176355152.1">
    <property type="nucleotide sequence ID" value="NZ_JABWDU010000007.1"/>
</dbReference>
<dbReference type="Proteomes" id="UP000520198">
    <property type="component" value="Unassembled WGS sequence"/>
</dbReference>
<evidence type="ECO:0000313" key="4">
    <source>
        <dbReference type="EMBL" id="NVD41760.1"/>
    </source>
</evidence>
<sequence length="262" mass="27800">MNLNLIDKVVIVTGARSGIGLETAKMFLAEGACVLGVSRDMSPVTDLAFQDRWLTCEVDLGARGAGEVVADTALKAFGRIDVLFNNAGICPTRNGFLAVSDEDWAQTLNVNLMGYVRMARAVLPTMLAQKKGVLIHCGSEAGRMPHPLLPDYSTSKAAIALMSKALAREFTPKGVRSNVVAPAHIRTELWDRPGGFLHALAERYGTTIDGAVDAFLADSRLPAGRLGTARDVATAVVYLASDLSEFISGDVINIDGGVIPTT</sequence>
<dbReference type="GO" id="GO:0016491">
    <property type="term" value="F:oxidoreductase activity"/>
    <property type="evidence" value="ECO:0007669"/>
    <property type="project" value="UniProtKB-KW"/>
</dbReference>
<keyword evidence="2" id="KW-0560">Oxidoreductase</keyword>
<dbReference type="AlphaFoldDB" id="A0A7Y6UPV0"/>
<evidence type="ECO:0000256" key="1">
    <source>
        <dbReference type="ARBA" id="ARBA00006484"/>
    </source>
</evidence>
<dbReference type="InterPro" id="IPR002347">
    <property type="entry name" value="SDR_fam"/>
</dbReference>
<evidence type="ECO:0000256" key="2">
    <source>
        <dbReference type="ARBA" id="ARBA00023002"/>
    </source>
</evidence>
<evidence type="ECO:0000313" key="5">
    <source>
        <dbReference type="Proteomes" id="UP000520198"/>
    </source>
</evidence>
<dbReference type="PRINTS" id="PR00081">
    <property type="entry name" value="GDHRDH"/>
</dbReference>
<accession>A0A7Y6UPV0</accession>
<gene>
    <name evidence="4" type="ORF">HT585_23090</name>
</gene>
<comment type="caution">
    <text evidence="4">The sequence shown here is derived from an EMBL/GenBank/DDBJ whole genome shotgun (WGS) entry which is preliminary data.</text>
</comment>
<dbReference type="InterPro" id="IPR051122">
    <property type="entry name" value="SDR_DHRS6-like"/>
</dbReference>
<dbReference type="FunFam" id="3.40.50.720:FF:000084">
    <property type="entry name" value="Short-chain dehydrogenase reductase"/>
    <property type="match status" value="1"/>
</dbReference>
<comment type="similarity">
    <text evidence="1 3">Belongs to the short-chain dehydrogenases/reductases (SDR) family.</text>
</comment>
<name>A0A7Y6UPV0_9HYPH</name>
<dbReference type="SUPFAM" id="SSF51735">
    <property type="entry name" value="NAD(P)-binding Rossmann-fold domains"/>
    <property type="match status" value="1"/>
</dbReference>
<dbReference type="PRINTS" id="PR00080">
    <property type="entry name" value="SDRFAMILY"/>
</dbReference>
<dbReference type="PANTHER" id="PTHR43477:SF1">
    <property type="entry name" value="DIHYDROANTICAPSIN 7-DEHYDROGENASE"/>
    <property type="match status" value="1"/>
</dbReference>
<organism evidence="4 5">
    <name type="scientific">Ensifer oleiphilus</name>
    <dbReference type="NCBI Taxonomy" id="2742698"/>
    <lineage>
        <taxon>Bacteria</taxon>
        <taxon>Pseudomonadati</taxon>
        <taxon>Pseudomonadota</taxon>
        <taxon>Alphaproteobacteria</taxon>
        <taxon>Hyphomicrobiales</taxon>
        <taxon>Rhizobiaceae</taxon>
        <taxon>Sinorhizobium/Ensifer group</taxon>
        <taxon>Ensifer</taxon>
    </lineage>
</organism>
<dbReference type="InterPro" id="IPR036291">
    <property type="entry name" value="NAD(P)-bd_dom_sf"/>
</dbReference>
<dbReference type="PROSITE" id="PS00061">
    <property type="entry name" value="ADH_SHORT"/>
    <property type="match status" value="1"/>
</dbReference>
<dbReference type="InterPro" id="IPR020904">
    <property type="entry name" value="Sc_DH/Rdtase_CS"/>
</dbReference>